<dbReference type="EMBL" id="KZ819322">
    <property type="protein sequence ID" value="PWN22671.1"/>
    <property type="molecule type" value="Genomic_DNA"/>
</dbReference>
<organism evidence="11 12">
    <name type="scientific">Pseudomicrostroma glucosiphilum</name>
    <dbReference type="NCBI Taxonomy" id="1684307"/>
    <lineage>
        <taxon>Eukaryota</taxon>
        <taxon>Fungi</taxon>
        <taxon>Dikarya</taxon>
        <taxon>Basidiomycota</taxon>
        <taxon>Ustilaginomycotina</taxon>
        <taxon>Exobasidiomycetes</taxon>
        <taxon>Microstromatales</taxon>
        <taxon>Microstromatales incertae sedis</taxon>
        <taxon>Pseudomicrostroma</taxon>
    </lineage>
</organism>
<dbReference type="PANTHER" id="PTHR11960">
    <property type="entry name" value="EUKARYOTIC TRANSLATION INITIATION FACTOR 4E RELATED"/>
    <property type="match status" value="1"/>
</dbReference>
<evidence type="ECO:0000256" key="10">
    <source>
        <dbReference type="SAM" id="MobiDB-lite"/>
    </source>
</evidence>
<feature type="compositionally biased region" description="Low complexity" evidence="10">
    <location>
        <begin position="11"/>
        <end position="20"/>
    </location>
</feature>
<dbReference type="GO" id="GO:0003743">
    <property type="term" value="F:translation initiation factor activity"/>
    <property type="evidence" value="ECO:0007669"/>
    <property type="project" value="UniProtKB-KW"/>
</dbReference>
<dbReference type="PANTHER" id="PTHR11960:SF8">
    <property type="entry name" value="EUKARYOTIC TRANSLATION INITIATION FACTOR 4E1-RELATED"/>
    <property type="match status" value="1"/>
</dbReference>
<dbReference type="OrthoDB" id="590761at2759"/>
<keyword evidence="4 9" id="KW-0694">RNA-binding</keyword>
<dbReference type="GO" id="GO:0000340">
    <property type="term" value="F:RNA 7-methylguanosine cap binding"/>
    <property type="evidence" value="ECO:0007669"/>
    <property type="project" value="TreeGrafter"/>
</dbReference>
<dbReference type="Gene3D" id="3.30.760.10">
    <property type="entry name" value="RNA Cap, Translation Initiation Factor Eif4e"/>
    <property type="match status" value="1"/>
</dbReference>
<comment type="similarity">
    <text evidence="1 9">Belongs to the eukaryotic initiation factor 4E family.</text>
</comment>
<evidence type="ECO:0000256" key="8">
    <source>
        <dbReference type="ARBA" id="ARBA00039255"/>
    </source>
</evidence>
<keyword evidence="12" id="KW-1185">Reference proteome</keyword>
<evidence type="ECO:0000256" key="6">
    <source>
        <dbReference type="ARBA" id="ARBA00030245"/>
    </source>
</evidence>
<sequence>MTSTTLPSQPAAASKAAVESAIKESVNEGASTSSNADASEMASSDQAGDESIRTVFDDKEDFNVKHPLYNVWTLWFDNPSHKNASAAKGSKDSWGEDLNKVVTFDSVEEFWGLYNNIIPPSELPQKANYYLFKEGIQPAWEDPANANGGKWSIQLPRDKSRKDIDKLWLYTMLSAIGETLETTPTSPNSEDLSELITGVIMSARSNFYRIAIWTRKSDDPASVPGGDAAAVQDVVKRLMAIGQKFKTEILGFAPEQKLGGQGLMTDVEYQSHTESEKKKGRKITV</sequence>
<gene>
    <name evidence="11" type="ORF">BCV69DRAFT_280272</name>
</gene>
<evidence type="ECO:0000256" key="3">
    <source>
        <dbReference type="ARBA" id="ARBA00022845"/>
    </source>
</evidence>
<evidence type="ECO:0000256" key="2">
    <source>
        <dbReference type="ARBA" id="ARBA00022540"/>
    </source>
</evidence>
<evidence type="ECO:0000256" key="4">
    <source>
        <dbReference type="ARBA" id="ARBA00022884"/>
    </source>
</evidence>
<dbReference type="GO" id="GO:0006417">
    <property type="term" value="P:regulation of translation"/>
    <property type="evidence" value="ECO:0007669"/>
    <property type="project" value="UniProtKB-KW"/>
</dbReference>
<protein>
    <recommendedName>
        <fullName evidence="8">Eukaryotic translation initiation factor 4E</fullName>
    </recommendedName>
    <alternativeName>
        <fullName evidence="7">eIF-4F 25 kDa subunit</fullName>
    </alternativeName>
    <alternativeName>
        <fullName evidence="6">mRNA cap-binding protein</fullName>
    </alternativeName>
</protein>
<dbReference type="AlphaFoldDB" id="A0A316UE77"/>
<evidence type="ECO:0000313" key="11">
    <source>
        <dbReference type="EMBL" id="PWN22671.1"/>
    </source>
</evidence>
<dbReference type="InterPro" id="IPR023398">
    <property type="entry name" value="TIF_eIF4e-like"/>
</dbReference>
<dbReference type="GO" id="GO:0016281">
    <property type="term" value="C:eukaryotic translation initiation factor 4F complex"/>
    <property type="evidence" value="ECO:0007669"/>
    <property type="project" value="TreeGrafter"/>
</dbReference>
<keyword evidence="3" id="KW-0810">Translation regulation</keyword>
<evidence type="ECO:0000256" key="7">
    <source>
        <dbReference type="ARBA" id="ARBA00032656"/>
    </source>
</evidence>
<proteinExistence type="inferred from homology"/>
<dbReference type="FunFam" id="3.30.760.10:FF:000011">
    <property type="entry name" value="Eukaryotic translation initiation factor 4E"/>
    <property type="match status" value="1"/>
</dbReference>
<keyword evidence="5 9" id="KW-0648">Protein biosynthesis</keyword>
<accession>A0A316UE77</accession>
<feature type="region of interest" description="Disordered" evidence="10">
    <location>
        <begin position="1"/>
        <end position="49"/>
    </location>
</feature>
<evidence type="ECO:0000256" key="5">
    <source>
        <dbReference type="ARBA" id="ARBA00022917"/>
    </source>
</evidence>
<dbReference type="GeneID" id="37013289"/>
<keyword evidence="2 9" id="KW-0396">Initiation factor</keyword>
<name>A0A316UE77_9BASI</name>
<dbReference type="InterPro" id="IPR001040">
    <property type="entry name" value="TIF_eIF_4E"/>
</dbReference>
<dbReference type="STRING" id="1684307.A0A316UE77"/>
<reference evidence="11 12" key="1">
    <citation type="journal article" date="2018" name="Mol. Biol. Evol.">
        <title>Broad Genomic Sampling Reveals a Smut Pathogenic Ancestry of the Fungal Clade Ustilaginomycotina.</title>
        <authorList>
            <person name="Kijpornyongpan T."/>
            <person name="Mondo S.J."/>
            <person name="Barry K."/>
            <person name="Sandor L."/>
            <person name="Lee J."/>
            <person name="Lipzen A."/>
            <person name="Pangilinan J."/>
            <person name="LaButti K."/>
            <person name="Hainaut M."/>
            <person name="Henrissat B."/>
            <person name="Grigoriev I.V."/>
            <person name="Spatafora J.W."/>
            <person name="Aime M.C."/>
        </authorList>
    </citation>
    <scope>NUCLEOTIDE SEQUENCE [LARGE SCALE GENOMIC DNA]</scope>
    <source>
        <strain evidence="11 12">MCA 4718</strain>
    </source>
</reference>
<dbReference type="Pfam" id="PF01652">
    <property type="entry name" value="IF4E"/>
    <property type="match status" value="1"/>
</dbReference>
<evidence type="ECO:0000256" key="1">
    <source>
        <dbReference type="ARBA" id="ARBA00009860"/>
    </source>
</evidence>
<dbReference type="Proteomes" id="UP000245942">
    <property type="component" value="Unassembled WGS sequence"/>
</dbReference>
<feature type="compositionally biased region" description="Polar residues" evidence="10">
    <location>
        <begin position="28"/>
        <end position="46"/>
    </location>
</feature>
<dbReference type="SUPFAM" id="SSF55418">
    <property type="entry name" value="eIF4e-like"/>
    <property type="match status" value="1"/>
</dbReference>
<dbReference type="RefSeq" id="XP_025349831.1">
    <property type="nucleotide sequence ID" value="XM_025491555.1"/>
</dbReference>
<evidence type="ECO:0000256" key="9">
    <source>
        <dbReference type="RuleBase" id="RU004374"/>
    </source>
</evidence>
<evidence type="ECO:0000313" key="12">
    <source>
        <dbReference type="Proteomes" id="UP000245942"/>
    </source>
</evidence>